<proteinExistence type="predicted"/>
<dbReference type="EMBL" id="CZKA01000056">
    <property type="protein sequence ID" value="CUR59414.1"/>
    <property type="molecule type" value="Genomic_DNA"/>
</dbReference>
<organism evidence="1">
    <name type="scientific">metagenome</name>
    <dbReference type="NCBI Taxonomy" id="256318"/>
    <lineage>
        <taxon>unclassified sequences</taxon>
        <taxon>metagenomes</taxon>
    </lineage>
</organism>
<evidence type="ECO:0008006" key="2">
    <source>
        <dbReference type="Google" id="ProtNLM"/>
    </source>
</evidence>
<accession>A0A2P2CBN5</accession>
<sequence>MSAIAWSALCRRPRTHRPQHRRFGTAPATWIPRIVVTTAIVGSLAATTPAEASHAPLASTSTTSDATSVSTTIVSTGATGRTIELALTPTLTRLGQAAGRPGAQVGGTYSVRAKVRANRSVSTRLQLVERTSTATLAAPSLVGTLTSTWTWATLDSTLVATGTQVALTLETYYPKSDAKLSLGDVQVTYTPPAPLPGLGVYNGSPNESPDQTTQASFGAYPDQASTYYQVNQRIDQDYEQARMARGTSPNITITSKGTQYLAGIANGDLVATAWLDRYVSDLRTLALSHPTVPVYATLDHEFRVKVNQGQVTGTSALPAVYGKALSMFFAKADAAAPNIRTTYWFVGYDRAFEGAVGDVFAQAGNADPDYVVFDPYANTASDSIGSITSADISWIKAQPWYLGQPLALGEFGMPVAHGDAALRVFYTDVRQKLRAAGLEWGILFNRERDNNHKITTGAFPQAVAAFGASLRAK</sequence>
<gene>
    <name evidence="1" type="ORF">NOCA260027</name>
</gene>
<dbReference type="AlphaFoldDB" id="A0A2P2CBN5"/>
<reference evidence="1" key="1">
    <citation type="submission" date="2015-08" db="EMBL/GenBank/DDBJ databases">
        <authorList>
            <person name="Babu N.S."/>
            <person name="Beckwith C.J."/>
            <person name="Beseler K.G."/>
            <person name="Brison A."/>
            <person name="Carone J.V."/>
            <person name="Caskin T.P."/>
            <person name="Diamond M."/>
            <person name="Durham M.E."/>
            <person name="Foxe J.M."/>
            <person name="Go M."/>
            <person name="Henderson B.A."/>
            <person name="Jones I.B."/>
            <person name="McGettigan J.A."/>
            <person name="Micheletti S.J."/>
            <person name="Nasrallah M.E."/>
            <person name="Ortiz D."/>
            <person name="Piller C.R."/>
            <person name="Privatt S.R."/>
            <person name="Schneider S.L."/>
            <person name="Sharp S."/>
            <person name="Smith T.C."/>
            <person name="Stanton J.D."/>
            <person name="Ullery H.E."/>
            <person name="Wilson R.J."/>
            <person name="Serrano M.G."/>
            <person name="Buck G."/>
            <person name="Lee V."/>
            <person name="Wang Y."/>
            <person name="Carvalho R."/>
            <person name="Voegtly L."/>
            <person name="Shi R."/>
            <person name="Duckworth R."/>
            <person name="Johnson A."/>
            <person name="Loviza R."/>
            <person name="Walstead R."/>
            <person name="Shah Z."/>
            <person name="Kiflezghi M."/>
            <person name="Wade K."/>
            <person name="Ball S.L."/>
            <person name="Bradley K.W."/>
            <person name="Asai D.J."/>
            <person name="Bowman C.A."/>
            <person name="Russell D.A."/>
            <person name="Pope W.H."/>
            <person name="Jacobs-Sera D."/>
            <person name="Hendrix R.W."/>
            <person name="Hatfull G.F."/>
        </authorList>
    </citation>
    <scope>NUCLEOTIDE SEQUENCE</scope>
</reference>
<protein>
    <recommendedName>
        <fullName evidence="2">GH26 domain-containing protein</fullName>
    </recommendedName>
</protein>
<evidence type="ECO:0000313" key="1">
    <source>
        <dbReference type="EMBL" id="CUR59414.1"/>
    </source>
</evidence>
<name>A0A2P2CBN5_9ZZZZ</name>